<accession>A0ABQ9WZL7</accession>
<evidence type="ECO:0000256" key="1">
    <source>
        <dbReference type="SAM" id="MobiDB-lite"/>
    </source>
</evidence>
<proteinExistence type="predicted"/>
<reference evidence="2 3" key="1">
    <citation type="journal article" date="2022" name="bioRxiv">
        <title>Genomics of Preaxostyla Flagellates Illuminates Evolutionary Transitions and the Path Towards Mitochondrial Loss.</title>
        <authorList>
            <person name="Novak L.V.F."/>
            <person name="Treitli S.C."/>
            <person name="Pyrih J."/>
            <person name="Halakuc P."/>
            <person name="Pipaliya S.V."/>
            <person name="Vacek V."/>
            <person name="Brzon O."/>
            <person name="Soukal P."/>
            <person name="Eme L."/>
            <person name="Dacks J.B."/>
            <person name="Karnkowska A."/>
            <person name="Elias M."/>
            <person name="Hampl V."/>
        </authorList>
    </citation>
    <scope>NUCLEOTIDE SEQUENCE [LARGE SCALE GENOMIC DNA]</scope>
    <source>
        <strain evidence="2">NAU3</strain>
        <tissue evidence="2">Gut</tissue>
    </source>
</reference>
<protein>
    <submittedName>
        <fullName evidence="2">Uncharacterized protein</fullName>
    </submittedName>
</protein>
<gene>
    <name evidence="2" type="ORF">BLNAU_20153</name>
</gene>
<dbReference type="EMBL" id="JARBJD010000279">
    <property type="protein sequence ID" value="KAK2944910.1"/>
    <property type="molecule type" value="Genomic_DNA"/>
</dbReference>
<comment type="caution">
    <text evidence="2">The sequence shown here is derived from an EMBL/GenBank/DDBJ whole genome shotgun (WGS) entry which is preliminary data.</text>
</comment>
<feature type="region of interest" description="Disordered" evidence="1">
    <location>
        <begin position="207"/>
        <end position="337"/>
    </location>
</feature>
<keyword evidence="3" id="KW-1185">Reference proteome</keyword>
<feature type="compositionally biased region" description="Basic and acidic residues" evidence="1">
    <location>
        <begin position="270"/>
        <end position="337"/>
    </location>
</feature>
<organism evidence="2 3">
    <name type="scientific">Blattamonas nauphoetae</name>
    <dbReference type="NCBI Taxonomy" id="2049346"/>
    <lineage>
        <taxon>Eukaryota</taxon>
        <taxon>Metamonada</taxon>
        <taxon>Preaxostyla</taxon>
        <taxon>Oxymonadida</taxon>
        <taxon>Blattamonas</taxon>
    </lineage>
</organism>
<sequence length="337" mass="38313">MRSIAFQTFQNFITPTLLQTSSLLDSTITAQTKTRKLHRADGENLEQNNIAPKGIDGRLIVIKNGKKDCSKVSTSRSFLASYIETADAFGGFGGLTDQMMDNEEPEKRLVLIHNGKKMLKRRDKDPKRSLGEEEDEFEGELLGYLFGEEKITEGKEYSILLSPSHVETKGPGGQTILRGLIGQTVNEEEELERKEMEELEAQIAAEEERMQEEEAAALVLAASTKKKRKIEPERTRSSVSLRPASKKAKKKGDHDDDADANRMKMAMGGHENRKLTRKGQPDDKKKEEEEERLAREETERLAKLEADRLAKEEAERLAKEEEERLRKEAVESERKRR</sequence>
<name>A0ABQ9WZL7_9EUKA</name>
<evidence type="ECO:0000313" key="3">
    <source>
        <dbReference type="Proteomes" id="UP001281761"/>
    </source>
</evidence>
<dbReference type="Proteomes" id="UP001281761">
    <property type="component" value="Unassembled WGS sequence"/>
</dbReference>
<evidence type="ECO:0000313" key="2">
    <source>
        <dbReference type="EMBL" id="KAK2944910.1"/>
    </source>
</evidence>